<keyword evidence="2" id="KW-0732">Signal</keyword>
<evidence type="ECO:0008006" key="5">
    <source>
        <dbReference type="Google" id="ProtNLM"/>
    </source>
</evidence>
<dbReference type="Proteomes" id="UP001221757">
    <property type="component" value="Unassembled WGS sequence"/>
</dbReference>
<reference evidence="3" key="1">
    <citation type="submission" date="2023-03" db="EMBL/GenBank/DDBJ databases">
        <title>Massive genome expansion in bonnet fungi (Mycena s.s.) driven by repeated elements and novel gene families across ecological guilds.</title>
        <authorList>
            <consortium name="Lawrence Berkeley National Laboratory"/>
            <person name="Harder C.B."/>
            <person name="Miyauchi S."/>
            <person name="Viragh M."/>
            <person name="Kuo A."/>
            <person name="Thoen E."/>
            <person name="Andreopoulos B."/>
            <person name="Lu D."/>
            <person name="Skrede I."/>
            <person name="Drula E."/>
            <person name="Henrissat B."/>
            <person name="Morin E."/>
            <person name="Kohler A."/>
            <person name="Barry K."/>
            <person name="LaButti K."/>
            <person name="Morin E."/>
            <person name="Salamov A."/>
            <person name="Lipzen A."/>
            <person name="Mereny Z."/>
            <person name="Hegedus B."/>
            <person name="Baldrian P."/>
            <person name="Stursova M."/>
            <person name="Weitz H."/>
            <person name="Taylor A."/>
            <person name="Grigoriev I.V."/>
            <person name="Nagy L.G."/>
            <person name="Martin F."/>
            <person name="Kauserud H."/>
        </authorList>
    </citation>
    <scope>NUCLEOTIDE SEQUENCE</scope>
    <source>
        <strain evidence="3">CBHHK067</strain>
    </source>
</reference>
<feature type="compositionally biased region" description="Polar residues" evidence="1">
    <location>
        <begin position="91"/>
        <end position="100"/>
    </location>
</feature>
<dbReference type="AlphaFoldDB" id="A0AAD7G694"/>
<sequence length="219" mass="24859">TGNYTRSEQQGRLTLHLHLLLWVVNAMSPQEIRDKVIGPRTYFRRRLILYLESCHRAELFEGTTSSTAARKAKRNLTENVGSDSEPHIGHSQHQSPTHTLAMSPPPMCPDSKCDKTCPTCVRLGRWSLRYKKRLMTSFYARMNGCLTKSGVCRARFPRDVFEVSGVDEKGHINVRHMEPMMNTVSPLLTYVSRCNTDVTSLLSGTAVKAVVSYPFWQLD</sequence>
<feature type="chain" id="PRO_5042294195" description="Helitron helicase-like domain-containing protein" evidence="2">
    <location>
        <begin position="27"/>
        <end position="219"/>
    </location>
</feature>
<comment type="caution">
    <text evidence="3">The sequence shown here is derived from an EMBL/GenBank/DDBJ whole genome shotgun (WGS) entry which is preliminary data.</text>
</comment>
<name>A0AAD7G694_MYCRO</name>
<feature type="non-terminal residue" evidence="3">
    <location>
        <position position="219"/>
    </location>
</feature>
<evidence type="ECO:0000256" key="1">
    <source>
        <dbReference type="SAM" id="MobiDB-lite"/>
    </source>
</evidence>
<dbReference type="EMBL" id="JARKIE010000172">
    <property type="protein sequence ID" value="KAJ7671786.1"/>
    <property type="molecule type" value="Genomic_DNA"/>
</dbReference>
<evidence type="ECO:0000313" key="4">
    <source>
        <dbReference type="Proteomes" id="UP001221757"/>
    </source>
</evidence>
<feature type="region of interest" description="Disordered" evidence="1">
    <location>
        <begin position="68"/>
        <end position="105"/>
    </location>
</feature>
<feature type="signal peptide" evidence="2">
    <location>
        <begin position="1"/>
        <end position="26"/>
    </location>
</feature>
<gene>
    <name evidence="3" type="ORF">B0H17DRAFT_948152</name>
</gene>
<organism evidence="3 4">
    <name type="scientific">Mycena rosella</name>
    <name type="common">Pink bonnet</name>
    <name type="synonym">Agaricus rosellus</name>
    <dbReference type="NCBI Taxonomy" id="1033263"/>
    <lineage>
        <taxon>Eukaryota</taxon>
        <taxon>Fungi</taxon>
        <taxon>Dikarya</taxon>
        <taxon>Basidiomycota</taxon>
        <taxon>Agaricomycotina</taxon>
        <taxon>Agaricomycetes</taxon>
        <taxon>Agaricomycetidae</taxon>
        <taxon>Agaricales</taxon>
        <taxon>Marasmiineae</taxon>
        <taxon>Mycenaceae</taxon>
        <taxon>Mycena</taxon>
    </lineage>
</organism>
<evidence type="ECO:0000256" key="2">
    <source>
        <dbReference type="SAM" id="SignalP"/>
    </source>
</evidence>
<protein>
    <recommendedName>
        <fullName evidence="5">Helitron helicase-like domain-containing protein</fullName>
    </recommendedName>
</protein>
<accession>A0AAD7G694</accession>
<proteinExistence type="predicted"/>
<evidence type="ECO:0000313" key="3">
    <source>
        <dbReference type="EMBL" id="KAJ7671786.1"/>
    </source>
</evidence>
<keyword evidence="4" id="KW-1185">Reference proteome</keyword>